<dbReference type="PROSITE" id="PS51257">
    <property type="entry name" value="PROKAR_LIPOPROTEIN"/>
    <property type="match status" value="1"/>
</dbReference>
<sequence length="184" mass="20185">MRITALLMLASLSACGPTTYREFCNEEAKATCTTAFTCDRESAETSWKDLQGCVDDLANSGSCREAGAKSCYLEPGLTSRCLDDLEKLTCEQQNTRPESCAAVVCVDDRKVRCQSAEITFPSGGCRRVRSQCSDGAEYRIECDGAKCTCHRGDDEGRDFDRGTFCEDDATAQDRAFASRCTYAF</sequence>
<name>A0A2W5TTX7_9BACT</name>
<proteinExistence type="predicted"/>
<gene>
    <name evidence="1" type="ORF">DI536_03865</name>
</gene>
<evidence type="ECO:0000313" key="2">
    <source>
        <dbReference type="Proteomes" id="UP000249061"/>
    </source>
</evidence>
<evidence type="ECO:0000313" key="1">
    <source>
        <dbReference type="EMBL" id="PZR17467.1"/>
    </source>
</evidence>
<organism evidence="1 2">
    <name type="scientific">Archangium gephyra</name>
    <dbReference type="NCBI Taxonomy" id="48"/>
    <lineage>
        <taxon>Bacteria</taxon>
        <taxon>Pseudomonadati</taxon>
        <taxon>Myxococcota</taxon>
        <taxon>Myxococcia</taxon>
        <taxon>Myxococcales</taxon>
        <taxon>Cystobacterineae</taxon>
        <taxon>Archangiaceae</taxon>
        <taxon>Archangium</taxon>
    </lineage>
</organism>
<protein>
    <recommendedName>
        <fullName evidence="3">Lipoprotein</fullName>
    </recommendedName>
</protein>
<dbReference type="EMBL" id="QFQP01000002">
    <property type="protein sequence ID" value="PZR17467.1"/>
    <property type="molecule type" value="Genomic_DNA"/>
</dbReference>
<accession>A0A2W5TTX7</accession>
<dbReference type="Proteomes" id="UP000249061">
    <property type="component" value="Unassembled WGS sequence"/>
</dbReference>
<comment type="caution">
    <text evidence="1">The sequence shown here is derived from an EMBL/GenBank/DDBJ whole genome shotgun (WGS) entry which is preliminary data.</text>
</comment>
<dbReference type="AlphaFoldDB" id="A0A2W5TTX7"/>
<reference evidence="1 2" key="1">
    <citation type="submission" date="2017-08" db="EMBL/GenBank/DDBJ databases">
        <title>Infants hospitalized years apart are colonized by the same room-sourced microbial strains.</title>
        <authorList>
            <person name="Brooks B."/>
            <person name="Olm M.R."/>
            <person name="Firek B.A."/>
            <person name="Baker R."/>
            <person name="Thomas B.C."/>
            <person name="Morowitz M.J."/>
            <person name="Banfield J.F."/>
        </authorList>
    </citation>
    <scope>NUCLEOTIDE SEQUENCE [LARGE SCALE GENOMIC DNA]</scope>
    <source>
        <strain evidence="1">S2_003_000_R2_14</strain>
    </source>
</reference>
<evidence type="ECO:0008006" key="3">
    <source>
        <dbReference type="Google" id="ProtNLM"/>
    </source>
</evidence>